<dbReference type="InterPro" id="IPR028098">
    <property type="entry name" value="Glyco_trans_4-like_N"/>
</dbReference>
<evidence type="ECO:0000313" key="5">
    <source>
        <dbReference type="Proteomes" id="UP000266701"/>
    </source>
</evidence>
<feature type="domain" description="Glycosyltransferase subfamily 4-like N-terminal" evidence="2">
    <location>
        <begin position="22"/>
        <end position="186"/>
    </location>
</feature>
<dbReference type="GO" id="GO:0016758">
    <property type="term" value="F:hexosyltransferase activity"/>
    <property type="evidence" value="ECO:0007669"/>
    <property type="project" value="TreeGrafter"/>
</dbReference>
<comment type="caution">
    <text evidence="3">The sequence shown here is derived from an EMBL/GenBank/DDBJ whole genome shotgun (WGS) entry which is preliminary data.</text>
</comment>
<keyword evidence="3" id="KW-0808">Transferase</keyword>
<dbReference type="AlphaFoldDB" id="A0A395TY16"/>
<dbReference type="InterPro" id="IPR001296">
    <property type="entry name" value="Glyco_trans_1"/>
</dbReference>
<dbReference type="Pfam" id="PF00534">
    <property type="entry name" value="Glycos_transf_1"/>
    <property type="match status" value="1"/>
</dbReference>
<evidence type="ECO:0000313" key="6">
    <source>
        <dbReference type="Proteomes" id="UP000323819"/>
    </source>
</evidence>
<dbReference type="EMBL" id="VSIJ01000016">
    <property type="protein sequence ID" value="TXX66726.1"/>
    <property type="molecule type" value="Genomic_DNA"/>
</dbReference>
<dbReference type="Proteomes" id="UP000323819">
    <property type="component" value="Unassembled WGS sequence"/>
</dbReference>
<dbReference type="PANTHER" id="PTHR45947">
    <property type="entry name" value="SULFOQUINOVOSYL TRANSFERASE SQD2"/>
    <property type="match status" value="1"/>
</dbReference>
<dbReference type="CDD" id="cd03794">
    <property type="entry name" value="GT4_WbuB-like"/>
    <property type="match status" value="1"/>
</dbReference>
<dbReference type="EMBL" id="MCBA01000057">
    <property type="protein sequence ID" value="RGP90145.1"/>
    <property type="molecule type" value="Genomic_DNA"/>
</dbReference>
<dbReference type="PANTHER" id="PTHR45947:SF3">
    <property type="entry name" value="SULFOQUINOVOSYL TRANSFERASE SQD2"/>
    <property type="match status" value="1"/>
</dbReference>
<sequence length="391" mass="43579">MKILVLSFYYQPDLCAGSFRCTALIEQLKQRQDVQIEVITTLPNRYASFAAEAPEHEFVDGVEIHRVALPSHKSGMLDQIKAFTAFYRQAFKIAKSKEYDVVFATSSRLFTAFLGARIANQKKLPLYLDIRDIFVDTIKDILPAKITWLAKPVFSIIEAYTFGRAQRINLVSQGFVDYFTSRYPKAEYRWFTNGIDNEFLAVAPQAPSQASESAKVTVLYAGNIGEGQGLHTIIPNLAASIGDNVYFRIIGDGGRKAILQQAISGLTNVELVPPVDRLSLISEYQNADILFLHLNDYPAFTKVLPSKIFEYAALGKPILAGVSGFAAKFLTNEVSNAAVFYPSDAQQALTGYKQLTLNTTPRPEFIAKFARETIMQQMSEDIVNFGQGHLK</sequence>
<dbReference type="SUPFAM" id="SSF53756">
    <property type="entry name" value="UDP-Glycosyltransferase/glycogen phosphorylase"/>
    <property type="match status" value="1"/>
</dbReference>
<protein>
    <submittedName>
        <fullName evidence="3">Glycosyltransferase WbuB</fullName>
    </submittedName>
    <submittedName>
        <fullName evidence="4">Glycosyltransferase family 4 protein</fullName>
    </submittedName>
</protein>
<dbReference type="Pfam" id="PF13579">
    <property type="entry name" value="Glyco_trans_4_4"/>
    <property type="match status" value="1"/>
</dbReference>
<gene>
    <name evidence="3" type="ORF">BC353_09510</name>
    <name evidence="4" type="ORF">FXF03_04140</name>
</gene>
<evidence type="ECO:0000313" key="3">
    <source>
        <dbReference type="EMBL" id="RGP90145.1"/>
    </source>
</evidence>
<evidence type="ECO:0000313" key="4">
    <source>
        <dbReference type="EMBL" id="TXX66726.1"/>
    </source>
</evidence>
<reference evidence="4 6" key="2">
    <citation type="submission" date="2019-06" db="EMBL/GenBank/DDBJ databases">
        <title>Vibrio cholerae phylogeny based on whole-genome sequencing reveals genetic diversity and population strucutre.</title>
        <authorList>
            <person name="Zhiqiu Y."/>
            <person name="Bin L."/>
            <person name="Lingyan J."/>
        </authorList>
    </citation>
    <scope>NUCLEOTIDE SEQUENCE [LARGE SCALE GENOMIC DNA]</scope>
    <source>
        <strain evidence="4 6">N2814</strain>
    </source>
</reference>
<evidence type="ECO:0000259" key="1">
    <source>
        <dbReference type="Pfam" id="PF00534"/>
    </source>
</evidence>
<name>A0A395TY16_VIBCL</name>
<proteinExistence type="predicted"/>
<accession>A0A395TY16</accession>
<dbReference type="Gene3D" id="3.40.50.2000">
    <property type="entry name" value="Glycogen Phosphorylase B"/>
    <property type="match status" value="2"/>
</dbReference>
<organism evidence="3 5">
    <name type="scientific">Vibrio cholerae</name>
    <dbReference type="NCBI Taxonomy" id="666"/>
    <lineage>
        <taxon>Bacteria</taxon>
        <taxon>Pseudomonadati</taxon>
        <taxon>Pseudomonadota</taxon>
        <taxon>Gammaproteobacteria</taxon>
        <taxon>Vibrionales</taxon>
        <taxon>Vibrionaceae</taxon>
        <taxon>Vibrio</taxon>
    </lineage>
</organism>
<reference evidence="3 5" key="1">
    <citation type="journal article" date="2017" name="Emerg. Infect. Dis.">
        <title>Carbapenemase VCC-1-Producing Vibrio cholerae in Coastal Waters of Germany.</title>
        <authorList>
            <person name="Hammerl J.A."/>
            <person name="Jackel C."/>
            <person name="Bortolaia V."/>
            <person name="Schwartz K."/>
            <person name="Bier N."/>
            <person name="Hendriksen R.S."/>
            <person name="Guerra B."/>
            <person name="Strauch E."/>
        </authorList>
    </citation>
    <scope>NUCLEOTIDE SEQUENCE [LARGE SCALE GENOMIC DNA]</scope>
    <source>
        <strain evidence="3 5">VN-2825</strain>
    </source>
</reference>
<feature type="domain" description="Glycosyl transferase family 1" evidence="1">
    <location>
        <begin position="210"/>
        <end position="365"/>
    </location>
</feature>
<dbReference type="Proteomes" id="UP000266701">
    <property type="component" value="Unassembled WGS sequence"/>
</dbReference>
<dbReference type="RefSeq" id="WP_095464407.1">
    <property type="nucleotide sequence ID" value="NZ_CP046737.1"/>
</dbReference>
<evidence type="ECO:0000259" key="2">
    <source>
        <dbReference type="Pfam" id="PF13579"/>
    </source>
</evidence>
<dbReference type="InterPro" id="IPR050194">
    <property type="entry name" value="Glycosyltransferase_grp1"/>
</dbReference>